<dbReference type="InterPro" id="IPR003838">
    <property type="entry name" value="ABC3_permease_C"/>
</dbReference>
<sequence>MIKNYLKITFRNIMRNKLFAAINILGLSVSLACCLLLFLYISEQLSYDEHHGERLVRIISHLTQKDGQKLTLGSSSIPIAPVIEAEIPEITNSVRIMMPSLFGSRDLISYKDDAFYLKDGVVVDPSFFQLLKFKFIKGDTENPLPHTNAIVLEAKLAAKIFGDGKVIGQMIKLNSTTGPQDYEVTAVFDAEAYPTHLKPTYVVSMENAGWKPLIQRFESNWVGNNLITTYLQLNQQADIATVENKIHEIFLKNGGKEMKELGVTKEMKLQPIEMIHTSTDLDMDVFEGKSLVFIQVLMTIGVLILILACVNYINLATAQAGNRAMEVGIRKVMGVTSKGLITQFLGESFVIVLISLLFSILFAEMALPVFNQLVNDPVALSSANLWTTGKYLLMFLMVTGLLAGLYPAFYLSSFKPVQVLKGKNKDKGVASFLRKALVVFQFVISIVLISSIIIISKQVNFIKDKDLGFNKEAKLVIPLSTDEAASSYGVLKQKFIANAPVQGVTGVQAVPGSSVITDLFAYKQGQTMDDGIRMYNNRVEHDFFEFFDIPLLSGKYFEEPEKDTVISKVILNKTAADRLGYTPEEAVGEMLYFDFRDMKFQFRIVGVVHDIHQFSLHDEIDPMMFQLAEGNYEENLILNVNTNNYQELLATLESDWKQVLPDTPFEYFTLEDHLGKQYASDRNTFDLIKYFAVISVIISCLGLYALSMFFAERRFKEIGVRKAMGAEVKDILIMVSGDLSKLIIIAFVLSIPISIYGMNIWLETFAYRITPGVGTYLLAGLVTIVIGWVTISYQSIRAARTNPVNVLKDE</sequence>
<evidence type="ECO:0000313" key="9">
    <source>
        <dbReference type="EMBL" id="ELR70354.1"/>
    </source>
</evidence>
<evidence type="ECO:0000256" key="6">
    <source>
        <dbReference type="SAM" id="Phobius"/>
    </source>
</evidence>
<keyword evidence="5 6" id="KW-0472">Membrane</keyword>
<dbReference type="PANTHER" id="PTHR30572">
    <property type="entry name" value="MEMBRANE COMPONENT OF TRANSPORTER-RELATED"/>
    <property type="match status" value="1"/>
</dbReference>
<dbReference type="PROSITE" id="PS51257">
    <property type="entry name" value="PROKAR_LIPOPROTEIN"/>
    <property type="match status" value="1"/>
</dbReference>
<dbReference type="RefSeq" id="WP_009581457.1">
    <property type="nucleotide sequence ID" value="NZ_AMZN01000055.1"/>
</dbReference>
<dbReference type="GO" id="GO:0022857">
    <property type="term" value="F:transmembrane transporter activity"/>
    <property type="evidence" value="ECO:0007669"/>
    <property type="project" value="TreeGrafter"/>
</dbReference>
<dbReference type="InterPro" id="IPR025857">
    <property type="entry name" value="MacB_PCD"/>
</dbReference>
<evidence type="ECO:0000313" key="10">
    <source>
        <dbReference type="Proteomes" id="UP000011135"/>
    </source>
</evidence>
<comment type="subcellular location">
    <subcellularLocation>
        <location evidence="1">Cell membrane</location>
        <topology evidence="1">Multi-pass membrane protein</topology>
    </subcellularLocation>
</comment>
<organism evidence="9 10">
    <name type="scientific">Fulvivirga imtechensis AK7</name>
    <dbReference type="NCBI Taxonomy" id="1237149"/>
    <lineage>
        <taxon>Bacteria</taxon>
        <taxon>Pseudomonadati</taxon>
        <taxon>Bacteroidota</taxon>
        <taxon>Cytophagia</taxon>
        <taxon>Cytophagales</taxon>
        <taxon>Fulvivirgaceae</taxon>
        <taxon>Fulvivirga</taxon>
    </lineage>
</organism>
<feature type="domain" description="MacB-like periplasmic core" evidence="8">
    <location>
        <begin position="21"/>
        <end position="248"/>
    </location>
</feature>
<feature type="transmembrane region" description="Helical" evidence="6">
    <location>
        <begin position="773"/>
        <end position="791"/>
    </location>
</feature>
<feature type="domain" description="ABC3 transporter permease C-terminal" evidence="7">
    <location>
        <begin position="691"/>
        <end position="803"/>
    </location>
</feature>
<evidence type="ECO:0000256" key="1">
    <source>
        <dbReference type="ARBA" id="ARBA00004651"/>
    </source>
</evidence>
<dbReference type="Pfam" id="PF12704">
    <property type="entry name" value="MacB_PCD"/>
    <property type="match status" value="2"/>
</dbReference>
<keyword evidence="3 6" id="KW-0812">Transmembrane</keyword>
<evidence type="ECO:0000256" key="5">
    <source>
        <dbReference type="ARBA" id="ARBA00023136"/>
    </source>
</evidence>
<feature type="transmembrane region" description="Helical" evidence="6">
    <location>
        <begin position="432"/>
        <end position="455"/>
    </location>
</feature>
<dbReference type="GO" id="GO:0005886">
    <property type="term" value="C:plasma membrane"/>
    <property type="evidence" value="ECO:0007669"/>
    <property type="project" value="UniProtKB-SubCell"/>
</dbReference>
<feature type="transmembrane region" description="Helical" evidence="6">
    <location>
        <begin position="20"/>
        <end position="41"/>
    </location>
</feature>
<keyword evidence="4 6" id="KW-1133">Transmembrane helix</keyword>
<proteinExistence type="predicted"/>
<gene>
    <name evidence="9" type="ORF">C900_04039</name>
</gene>
<dbReference type="InterPro" id="IPR050250">
    <property type="entry name" value="Macrolide_Exporter_MacB"/>
</dbReference>
<dbReference type="PANTHER" id="PTHR30572:SF18">
    <property type="entry name" value="ABC-TYPE MACROLIDE FAMILY EXPORT SYSTEM PERMEASE COMPONENT 2"/>
    <property type="match status" value="1"/>
</dbReference>
<dbReference type="STRING" id="1237149.C900_04039"/>
<evidence type="ECO:0000256" key="2">
    <source>
        <dbReference type="ARBA" id="ARBA00022475"/>
    </source>
</evidence>
<evidence type="ECO:0000259" key="8">
    <source>
        <dbReference type="Pfam" id="PF12704"/>
    </source>
</evidence>
<feature type="transmembrane region" description="Helical" evidence="6">
    <location>
        <begin position="690"/>
        <end position="711"/>
    </location>
</feature>
<dbReference type="AlphaFoldDB" id="L8JS94"/>
<keyword evidence="2" id="KW-1003">Cell membrane</keyword>
<reference evidence="9 10" key="1">
    <citation type="submission" date="2012-12" db="EMBL/GenBank/DDBJ databases">
        <title>Genome assembly of Fulvivirga imtechensis AK7.</title>
        <authorList>
            <person name="Nupur N."/>
            <person name="Khatri I."/>
            <person name="Kumar R."/>
            <person name="Subramanian S."/>
            <person name="Pinnaka A."/>
        </authorList>
    </citation>
    <scope>NUCLEOTIDE SEQUENCE [LARGE SCALE GENOMIC DNA]</scope>
    <source>
        <strain evidence="9 10">AK7</strain>
    </source>
</reference>
<feature type="transmembrane region" description="Helical" evidence="6">
    <location>
        <begin position="391"/>
        <end position="411"/>
    </location>
</feature>
<name>L8JS94_9BACT</name>
<protein>
    <submittedName>
        <fullName evidence="9">Putative FtsX-related transmembrane transport protein</fullName>
    </submittedName>
</protein>
<dbReference type="OrthoDB" id="1385996at2"/>
<accession>L8JS94</accession>
<dbReference type="PATRIC" id="fig|1237149.3.peg.3802"/>
<keyword evidence="10" id="KW-1185">Reference proteome</keyword>
<feature type="domain" description="ABC3 transporter permease C-terminal" evidence="7">
    <location>
        <begin position="299"/>
        <end position="414"/>
    </location>
</feature>
<evidence type="ECO:0000256" key="4">
    <source>
        <dbReference type="ARBA" id="ARBA00022989"/>
    </source>
</evidence>
<comment type="caution">
    <text evidence="9">The sequence shown here is derived from an EMBL/GenBank/DDBJ whole genome shotgun (WGS) entry which is preliminary data.</text>
</comment>
<feature type="transmembrane region" description="Helical" evidence="6">
    <location>
        <begin position="731"/>
        <end position="753"/>
    </location>
</feature>
<evidence type="ECO:0000256" key="3">
    <source>
        <dbReference type="ARBA" id="ARBA00022692"/>
    </source>
</evidence>
<dbReference type="Proteomes" id="UP000011135">
    <property type="component" value="Unassembled WGS sequence"/>
</dbReference>
<feature type="domain" description="MacB-like periplasmic core" evidence="8">
    <location>
        <begin position="498"/>
        <end position="614"/>
    </location>
</feature>
<dbReference type="EMBL" id="AMZN01000055">
    <property type="protein sequence ID" value="ELR70354.1"/>
    <property type="molecule type" value="Genomic_DNA"/>
</dbReference>
<dbReference type="eggNOG" id="COG0577">
    <property type="taxonomic scope" value="Bacteria"/>
</dbReference>
<feature type="transmembrane region" description="Helical" evidence="6">
    <location>
        <begin position="292"/>
        <end position="313"/>
    </location>
</feature>
<dbReference type="Pfam" id="PF02687">
    <property type="entry name" value="FtsX"/>
    <property type="match status" value="2"/>
</dbReference>
<feature type="transmembrane region" description="Helical" evidence="6">
    <location>
        <begin position="348"/>
        <end position="371"/>
    </location>
</feature>
<evidence type="ECO:0000259" key="7">
    <source>
        <dbReference type="Pfam" id="PF02687"/>
    </source>
</evidence>